<dbReference type="GO" id="GO:0003735">
    <property type="term" value="F:structural constituent of ribosome"/>
    <property type="evidence" value="ECO:0007669"/>
    <property type="project" value="InterPro"/>
</dbReference>
<proteinExistence type="inferred from homology"/>
<name>A0A0A9YSH6_LYGHE</name>
<evidence type="ECO:0000256" key="1">
    <source>
        <dbReference type="ARBA" id="ARBA00006242"/>
    </source>
</evidence>
<evidence type="ECO:0000313" key="10">
    <source>
        <dbReference type="EMBL" id="JAQ09605.1"/>
    </source>
</evidence>
<accession>A0A0A9YSH6</accession>
<dbReference type="AlphaFoldDB" id="A0A0A9YSH6"/>
<evidence type="ECO:0000256" key="3">
    <source>
        <dbReference type="ARBA" id="ARBA00023274"/>
    </source>
</evidence>
<dbReference type="PANTHER" id="PTHR11489">
    <property type="entry name" value="40S RIBOSOMAL PROTEIN SA"/>
    <property type="match status" value="1"/>
</dbReference>
<dbReference type="EMBL" id="GBHO01009551">
    <property type="protein sequence ID" value="JAG34053.1"/>
    <property type="molecule type" value="Transcribed_RNA"/>
</dbReference>
<dbReference type="PRINTS" id="PR00395">
    <property type="entry name" value="RIBOSOMALS2"/>
</dbReference>
<reference evidence="9" key="3">
    <citation type="journal article" date="2016" name="Gigascience">
        <title>De novo construction of an expanded transcriptome assembly for the western tarnished plant bug, Lygus hesperus.</title>
        <authorList>
            <person name="Tassone E.E."/>
            <person name="Geib S.M."/>
            <person name="Hall B."/>
            <person name="Fabrick J.A."/>
            <person name="Brent C.S."/>
            <person name="Hull J.J."/>
        </authorList>
    </citation>
    <scope>NUCLEOTIDE SEQUENCE</scope>
</reference>
<evidence type="ECO:0000256" key="5">
    <source>
        <dbReference type="ARBA" id="ARBA00035401"/>
    </source>
</evidence>
<evidence type="ECO:0000256" key="2">
    <source>
        <dbReference type="ARBA" id="ARBA00022980"/>
    </source>
</evidence>
<dbReference type="NCBIfam" id="TIGR01012">
    <property type="entry name" value="uS2_euk_arch"/>
    <property type="match status" value="1"/>
</dbReference>
<dbReference type="GO" id="GO:0015935">
    <property type="term" value="C:small ribosomal subunit"/>
    <property type="evidence" value="ECO:0007669"/>
    <property type="project" value="InterPro"/>
</dbReference>
<reference evidence="8" key="2">
    <citation type="submission" date="2014-07" db="EMBL/GenBank/DDBJ databases">
        <authorList>
            <person name="Hull J."/>
        </authorList>
    </citation>
    <scope>NUCLEOTIDE SEQUENCE</scope>
</reference>
<protein>
    <recommendedName>
        <fullName evidence="4">Small ribosomal subunit protein uS2</fullName>
    </recommendedName>
    <alternativeName>
        <fullName evidence="5">40S ribosomal protein SA</fullName>
    </alternativeName>
    <alternativeName>
        <fullName evidence="6">Laminin-binding protein p40</fullName>
    </alternativeName>
</protein>
<evidence type="ECO:0000256" key="7">
    <source>
        <dbReference type="RuleBase" id="RU003631"/>
    </source>
</evidence>
<dbReference type="InterPro" id="IPR023591">
    <property type="entry name" value="Ribosomal_uS2_flav_dom_sf"/>
</dbReference>
<dbReference type="InterPro" id="IPR001865">
    <property type="entry name" value="Ribosomal_uS2"/>
</dbReference>
<keyword evidence="3 7" id="KW-0687">Ribonucleoprotein</keyword>
<dbReference type="EMBL" id="GDHC01015964">
    <property type="protein sequence ID" value="JAQ02665.1"/>
    <property type="molecule type" value="Transcribed_RNA"/>
</dbReference>
<dbReference type="Gene3D" id="3.40.50.10490">
    <property type="entry name" value="Glucose-6-phosphate isomerase like protein, domain 1"/>
    <property type="match status" value="1"/>
</dbReference>
<dbReference type="PROSITE" id="PS00963">
    <property type="entry name" value="RIBOSOMAL_S2_2"/>
    <property type="match status" value="1"/>
</dbReference>
<keyword evidence="2 7" id="KW-0689">Ribosomal protein</keyword>
<evidence type="ECO:0000313" key="9">
    <source>
        <dbReference type="EMBL" id="JAQ02665.1"/>
    </source>
</evidence>
<evidence type="ECO:0000256" key="6">
    <source>
        <dbReference type="ARBA" id="ARBA00075251"/>
    </source>
</evidence>
<comment type="similarity">
    <text evidence="1 7">Belongs to the universal ribosomal protein uS2 family.</text>
</comment>
<reference evidence="8" key="1">
    <citation type="journal article" date="2014" name="PLoS ONE">
        <title>Transcriptome-Based Identification of ABC Transporters in the Western Tarnished Plant Bug Lygus hesperus.</title>
        <authorList>
            <person name="Hull J.J."/>
            <person name="Chaney K."/>
            <person name="Geib S.M."/>
            <person name="Fabrick J.A."/>
            <person name="Brent C.S."/>
            <person name="Walsh D."/>
            <person name="Lavine L.C."/>
        </authorList>
    </citation>
    <scope>NUCLEOTIDE SEQUENCE</scope>
</reference>
<dbReference type="Pfam" id="PF00318">
    <property type="entry name" value="Ribosomal_S2"/>
    <property type="match status" value="2"/>
</dbReference>
<dbReference type="EMBL" id="GDHC01009024">
    <property type="protein sequence ID" value="JAQ09605.1"/>
    <property type="molecule type" value="Transcribed_RNA"/>
</dbReference>
<evidence type="ECO:0000256" key="4">
    <source>
        <dbReference type="ARBA" id="ARBA00035256"/>
    </source>
</evidence>
<organism evidence="8">
    <name type="scientific">Lygus hesperus</name>
    <name type="common">Western plant bug</name>
    <dbReference type="NCBI Taxonomy" id="30085"/>
    <lineage>
        <taxon>Eukaryota</taxon>
        <taxon>Metazoa</taxon>
        <taxon>Ecdysozoa</taxon>
        <taxon>Arthropoda</taxon>
        <taxon>Hexapoda</taxon>
        <taxon>Insecta</taxon>
        <taxon>Pterygota</taxon>
        <taxon>Neoptera</taxon>
        <taxon>Paraneoptera</taxon>
        <taxon>Hemiptera</taxon>
        <taxon>Heteroptera</taxon>
        <taxon>Panheteroptera</taxon>
        <taxon>Cimicomorpha</taxon>
        <taxon>Miridae</taxon>
        <taxon>Mirini</taxon>
        <taxon>Lygus</taxon>
    </lineage>
</organism>
<evidence type="ECO:0000313" key="8">
    <source>
        <dbReference type="EMBL" id="JAG34053.1"/>
    </source>
</evidence>
<gene>
    <name evidence="8" type="primary">rpsa_0</name>
    <name evidence="9" type="synonym">rpsa_1</name>
    <name evidence="8" type="ORF">CM83_1720</name>
    <name evidence="10" type="ORF">g.13263</name>
    <name evidence="9" type="ORF">g.13266</name>
</gene>
<dbReference type="SUPFAM" id="SSF52313">
    <property type="entry name" value="Ribosomal protein S2"/>
    <property type="match status" value="1"/>
</dbReference>
<dbReference type="GO" id="GO:0006412">
    <property type="term" value="P:translation"/>
    <property type="evidence" value="ECO:0007669"/>
    <property type="project" value="InterPro"/>
</dbReference>
<dbReference type="CDD" id="cd01425">
    <property type="entry name" value="RPS2"/>
    <property type="match status" value="1"/>
</dbReference>
<dbReference type="InterPro" id="IPR005707">
    <property type="entry name" value="Ribosomal_uS2_euk/arc"/>
</dbReference>
<dbReference type="InterPro" id="IPR018130">
    <property type="entry name" value="Ribosomal_uS2_CS"/>
</dbReference>
<dbReference type="FunFam" id="3.40.50.10490:FF:000030">
    <property type="entry name" value="30S ribosomal protein S2"/>
    <property type="match status" value="1"/>
</dbReference>
<sequence length="203" mass="22922">MAHYVWRRKRDGVCIINIGKTWEKLVLAARIIVAVENPEDVIAISARTFGKRAVFKFAHYTGCSYIGTRFTPGTFTNHTQKQFLEPRVIIVTDPNTDHQPVREATYMNIPVIGFCDTDSSLAAVDVAIPVNNKSKYSIALMYWLLSREVLRLRGTISRSEPWDVMVDLFLHRDVEDLAKEATTEVDKDIVVPAEQAAVVEEVA</sequence>